<dbReference type="InterPro" id="IPR036390">
    <property type="entry name" value="WH_DNA-bd_sf"/>
</dbReference>
<evidence type="ECO:0000313" key="2">
    <source>
        <dbReference type="Proteomes" id="UP000651120"/>
    </source>
</evidence>
<sequence>MLYWPKLDDSANNIVAYVVSNGPVTMYRVARDLNLHFSHAYRKSKKLEDSGLLTSIGGPRASLYDATVRGLLYAYVAKLASREIILKKLRVVLGLHLFSLEEVESFIKFFLTVANKEAPVGSLATMVSYILDKCGSDYTRCMANLDERDRVLASRVMAYGIIKLIHNFFGDSLVVADEGYYAIVKLSTRQLLAVQCKLCGREKYCSLDPCPSLKDIIEVKLRDASRLVPAF</sequence>
<evidence type="ECO:0008006" key="3">
    <source>
        <dbReference type="Google" id="ProtNLM"/>
    </source>
</evidence>
<reference evidence="1" key="1">
    <citation type="journal article" date="2020" name="bioRxiv">
        <title>A rank-normalized archaeal taxonomy based on genome phylogeny resolves widespread incomplete and uneven classifications.</title>
        <authorList>
            <person name="Rinke C."/>
            <person name="Chuvochina M."/>
            <person name="Mussig A.J."/>
            <person name="Chaumeil P.-A."/>
            <person name="Waite D.W."/>
            <person name="Whitman W.B."/>
            <person name="Parks D.H."/>
            <person name="Hugenholtz P."/>
        </authorList>
    </citation>
    <scope>NUCLEOTIDE SEQUENCE</scope>
    <source>
        <strain evidence="1">UBA8839</strain>
    </source>
</reference>
<accession>A0A832T294</accession>
<proteinExistence type="predicted"/>
<gene>
    <name evidence="1" type="ORF">HA333_10965</name>
</gene>
<organism evidence="1 2">
    <name type="scientific">Pyrobaculum aerophilum</name>
    <dbReference type="NCBI Taxonomy" id="13773"/>
    <lineage>
        <taxon>Archaea</taxon>
        <taxon>Thermoproteota</taxon>
        <taxon>Thermoprotei</taxon>
        <taxon>Thermoproteales</taxon>
        <taxon>Thermoproteaceae</taxon>
        <taxon>Pyrobaculum</taxon>
    </lineage>
</organism>
<dbReference type="Proteomes" id="UP000651120">
    <property type="component" value="Unassembled WGS sequence"/>
</dbReference>
<dbReference type="OMA" id="VTMYRVA"/>
<dbReference type="SUPFAM" id="SSF46785">
    <property type="entry name" value="Winged helix' DNA-binding domain"/>
    <property type="match status" value="1"/>
</dbReference>
<name>A0A832T294_9CREN</name>
<evidence type="ECO:0000313" key="1">
    <source>
        <dbReference type="EMBL" id="HII47924.1"/>
    </source>
</evidence>
<dbReference type="EMBL" id="DUJP01000037">
    <property type="protein sequence ID" value="HII47924.1"/>
    <property type="molecule type" value="Genomic_DNA"/>
</dbReference>
<comment type="caution">
    <text evidence="1">The sequence shown here is derived from an EMBL/GenBank/DDBJ whole genome shotgun (WGS) entry which is preliminary data.</text>
</comment>
<dbReference type="GeneID" id="1464649"/>
<dbReference type="RefSeq" id="WP_011008776.1">
    <property type="nucleotide sequence ID" value="NZ_DUJP01000037.1"/>
</dbReference>
<dbReference type="AlphaFoldDB" id="A0A832T294"/>
<protein>
    <recommendedName>
        <fullName evidence="3">Transcriptional regulator</fullName>
    </recommendedName>
</protein>